<dbReference type="eggNOG" id="ENOG502SMPB">
    <property type="taxonomic scope" value="Eukaryota"/>
</dbReference>
<dbReference type="InterPro" id="IPR007219">
    <property type="entry name" value="XnlR_reg_dom"/>
</dbReference>
<evidence type="ECO:0000256" key="2">
    <source>
        <dbReference type="ARBA" id="ARBA00023015"/>
    </source>
</evidence>
<accession>C1H4V5</accession>
<dbReference type="GeneID" id="9095622"/>
<dbReference type="CDD" id="cd12148">
    <property type="entry name" value="fungal_TF_MHR"/>
    <property type="match status" value="1"/>
</dbReference>
<dbReference type="CDD" id="cd00067">
    <property type="entry name" value="GAL4"/>
    <property type="match status" value="1"/>
</dbReference>
<keyword evidence="4" id="KW-0804">Transcription</keyword>
<organism evidence="7 8">
    <name type="scientific">Paracoccidioides lutzii (strain ATCC MYA-826 / Pb01)</name>
    <name type="common">Paracoccidioides brasiliensis</name>
    <dbReference type="NCBI Taxonomy" id="502779"/>
    <lineage>
        <taxon>Eukaryota</taxon>
        <taxon>Fungi</taxon>
        <taxon>Dikarya</taxon>
        <taxon>Ascomycota</taxon>
        <taxon>Pezizomycotina</taxon>
        <taxon>Eurotiomycetes</taxon>
        <taxon>Eurotiomycetidae</taxon>
        <taxon>Onygenales</taxon>
        <taxon>Ajellomycetaceae</taxon>
        <taxon>Paracoccidioides</taxon>
    </lineage>
</organism>
<dbReference type="Pfam" id="PF00172">
    <property type="entry name" value="Zn_clus"/>
    <property type="match status" value="1"/>
</dbReference>
<evidence type="ECO:0000313" key="7">
    <source>
        <dbReference type="EMBL" id="EEH34749.2"/>
    </source>
</evidence>
<dbReference type="GO" id="GO:0003677">
    <property type="term" value="F:DNA binding"/>
    <property type="evidence" value="ECO:0007669"/>
    <property type="project" value="UniProtKB-KW"/>
</dbReference>
<keyword evidence="8" id="KW-1185">Reference proteome</keyword>
<dbReference type="HOGENOM" id="CLU_004835_3_0_1"/>
<evidence type="ECO:0000313" key="8">
    <source>
        <dbReference type="Proteomes" id="UP000002059"/>
    </source>
</evidence>
<proteinExistence type="predicted"/>
<keyword evidence="2" id="KW-0805">Transcription regulation</keyword>
<keyword evidence="3" id="KW-0238">DNA-binding</keyword>
<dbReference type="AlphaFoldDB" id="C1H4V5"/>
<dbReference type="PANTHER" id="PTHR47785">
    <property type="entry name" value="ZN(II)2CYS6 TRANSCRIPTION FACTOR (EUROFUNG)-RELATED-RELATED"/>
    <property type="match status" value="1"/>
</dbReference>
<dbReference type="Pfam" id="PF04082">
    <property type="entry name" value="Fungal_trans"/>
    <property type="match status" value="1"/>
</dbReference>
<dbReference type="SUPFAM" id="SSF57701">
    <property type="entry name" value="Zn2/Cys6 DNA-binding domain"/>
    <property type="match status" value="1"/>
</dbReference>
<dbReference type="Gene3D" id="4.10.240.10">
    <property type="entry name" value="Zn(2)-C6 fungal-type DNA-binding domain"/>
    <property type="match status" value="1"/>
</dbReference>
<gene>
    <name evidence="7" type="ORF">PAAG_05796</name>
</gene>
<dbReference type="GO" id="GO:0008270">
    <property type="term" value="F:zinc ion binding"/>
    <property type="evidence" value="ECO:0007669"/>
    <property type="project" value="InterPro"/>
</dbReference>
<dbReference type="GO" id="GO:0006351">
    <property type="term" value="P:DNA-templated transcription"/>
    <property type="evidence" value="ECO:0007669"/>
    <property type="project" value="InterPro"/>
</dbReference>
<dbReference type="KEGG" id="pbl:PAAG_05796"/>
<dbReference type="InterPro" id="IPR001138">
    <property type="entry name" value="Zn2Cys6_DnaBD"/>
</dbReference>
<dbReference type="OMA" id="RHIIYRP"/>
<evidence type="ECO:0000256" key="1">
    <source>
        <dbReference type="ARBA" id="ARBA00022723"/>
    </source>
</evidence>
<dbReference type="InterPro" id="IPR053181">
    <property type="entry name" value="EcdB-like_regulator"/>
</dbReference>
<reference evidence="7 8" key="1">
    <citation type="journal article" date="2011" name="PLoS Genet.">
        <title>Comparative genomic analysis of human fungal pathogens causing paracoccidioidomycosis.</title>
        <authorList>
            <person name="Desjardins C.A."/>
            <person name="Champion M.D."/>
            <person name="Holder J.W."/>
            <person name="Muszewska A."/>
            <person name="Goldberg J."/>
            <person name="Bailao A.M."/>
            <person name="Brigido M.M."/>
            <person name="Ferreira M.E."/>
            <person name="Garcia A.M."/>
            <person name="Grynberg M."/>
            <person name="Gujja S."/>
            <person name="Heiman D.I."/>
            <person name="Henn M.R."/>
            <person name="Kodira C.D."/>
            <person name="Leon-Narvaez H."/>
            <person name="Longo L.V."/>
            <person name="Ma L.J."/>
            <person name="Malavazi I."/>
            <person name="Matsuo A.L."/>
            <person name="Morais F.V."/>
            <person name="Pereira M."/>
            <person name="Rodriguez-Brito S."/>
            <person name="Sakthikumar S."/>
            <person name="Salem-Izacc S.M."/>
            <person name="Sykes S.M."/>
            <person name="Teixeira M.M."/>
            <person name="Vallejo M.C."/>
            <person name="Walter M.E."/>
            <person name="Yandava C."/>
            <person name="Young S."/>
            <person name="Zeng Q."/>
            <person name="Zucker J."/>
            <person name="Felipe M.S."/>
            <person name="Goldman G.H."/>
            <person name="Haas B.J."/>
            <person name="McEwen J.G."/>
            <person name="Nino-Vega G."/>
            <person name="Puccia R."/>
            <person name="San-Blas G."/>
            <person name="Soares C.M."/>
            <person name="Birren B.W."/>
            <person name="Cuomo C.A."/>
        </authorList>
    </citation>
    <scope>NUCLEOTIDE SEQUENCE [LARGE SCALE GENOMIC DNA]</scope>
    <source>
        <strain evidence="8">ATCC MYA-826 / Pb01</strain>
    </source>
</reference>
<dbReference type="EMBL" id="KN294006">
    <property type="protein sequence ID" value="EEH34749.2"/>
    <property type="molecule type" value="Genomic_DNA"/>
</dbReference>
<keyword evidence="5" id="KW-0539">Nucleus</keyword>
<dbReference type="RefSeq" id="XP_015699909.1">
    <property type="nucleotide sequence ID" value="XM_015845683.1"/>
</dbReference>
<dbReference type="PROSITE" id="PS00463">
    <property type="entry name" value="ZN2_CY6_FUNGAL_1"/>
    <property type="match status" value="1"/>
</dbReference>
<dbReference type="OrthoDB" id="4685598at2759"/>
<sequence length="636" mass="70788">MSYPRKRTFLACDFCRQRKRRCDGKKPVCGNCTEAEANCHYQELPTQRLEPSTIPASISRRFERIETLLQTHSEAIASISQQHALRAVPPPQAASDVLPLPAYSTTGPPPQAGLSCTNRLHAKSPSVSRTPVPPVPDAGPKFADPNAEFPSFIIPSIHQTSTNSLLALPIVKSLAGEFPEDYFFRTESQRSPPPGSWMSPEQNLPYISRDVADLLIATFFSMVHPCHPILDPDEFYTIYENVMATGLDYSLQSAQCLVVFALGVLASQASGAGARSGDWAPGMEYFQPALQILMAESAVSLGSNLLLPQTLIFGGVYFAYMARPLHSWKLIHLASTEVQLLLSRSKDSDADESYKERILEACWSCFLIECDLLGEFNLPRSGIETFVDEMPFPKAGNLTDRDGLSYLAEISMRRLLNRVDNSIYSRGQTSSKSDVSALAMSIASLTTITSELDQQLLLWYNSVPDIIKPTLGVESDIDDRERVLRIRYYAARHIIHRQYVLYAVSLPGGVEPTQMILEKSQVCIESCRLFLQNTGEILKKPSQYTWTLSHSSLGAVLVLTIASQSPHLKHLVPDILPLQQILMDNTTRWAAPESSFETIIWILSDIIRKQQSADSFPPLYSFNTKPTRNQSNISPE</sequence>
<name>C1H4V5_PARBA</name>
<dbReference type="VEuPathDB" id="FungiDB:PAAG_05796"/>
<feature type="domain" description="Zn(2)-C6 fungal-type" evidence="6">
    <location>
        <begin position="11"/>
        <end position="41"/>
    </location>
</feature>
<evidence type="ECO:0000259" key="6">
    <source>
        <dbReference type="PROSITE" id="PS50048"/>
    </source>
</evidence>
<dbReference type="Proteomes" id="UP000002059">
    <property type="component" value="Partially assembled WGS sequence"/>
</dbReference>
<evidence type="ECO:0000256" key="5">
    <source>
        <dbReference type="ARBA" id="ARBA00023242"/>
    </source>
</evidence>
<dbReference type="PROSITE" id="PS50048">
    <property type="entry name" value="ZN2_CY6_FUNGAL_2"/>
    <property type="match status" value="1"/>
</dbReference>
<evidence type="ECO:0000256" key="3">
    <source>
        <dbReference type="ARBA" id="ARBA00023125"/>
    </source>
</evidence>
<dbReference type="PANTHER" id="PTHR47785:SF1">
    <property type="entry name" value="TRANSCRIPTION FACTOR, PUTATIVE (AFU_ORTHOLOGUE AFUA_5G14530)-RELATED"/>
    <property type="match status" value="1"/>
</dbReference>
<dbReference type="GO" id="GO:0000981">
    <property type="term" value="F:DNA-binding transcription factor activity, RNA polymerase II-specific"/>
    <property type="evidence" value="ECO:0007669"/>
    <property type="project" value="InterPro"/>
</dbReference>
<protein>
    <recommendedName>
        <fullName evidence="6">Zn(2)-C6 fungal-type domain-containing protein</fullName>
    </recommendedName>
</protein>
<evidence type="ECO:0000256" key="4">
    <source>
        <dbReference type="ARBA" id="ARBA00023163"/>
    </source>
</evidence>
<dbReference type="SMART" id="SM00066">
    <property type="entry name" value="GAL4"/>
    <property type="match status" value="1"/>
</dbReference>
<dbReference type="InterPro" id="IPR036864">
    <property type="entry name" value="Zn2-C6_fun-type_DNA-bd_sf"/>
</dbReference>
<keyword evidence="1" id="KW-0479">Metal-binding</keyword>